<proteinExistence type="predicted"/>
<organism evidence="1 2">
    <name type="scientific">Portunus trituberculatus</name>
    <name type="common">Swimming crab</name>
    <name type="synonym">Neptunus trituberculatus</name>
    <dbReference type="NCBI Taxonomy" id="210409"/>
    <lineage>
        <taxon>Eukaryota</taxon>
        <taxon>Metazoa</taxon>
        <taxon>Ecdysozoa</taxon>
        <taxon>Arthropoda</taxon>
        <taxon>Crustacea</taxon>
        <taxon>Multicrustacea</taxon>
        <taxon>Malacostraca</taxon>
        <taxon>Eumalacostraca</taxon>
        <taxon>Eucarida</taxon>
        <taxon>Decapoda</taxon>
        <taxon>Pleocyemata</taxon>
        <taxon>Brachyura</taxon>
        <taxon>Eubrachyura</taxon>
        <taxon>Portunoidea</taxon>
        <taxon>Portunidae</taxon>
        <taxon>Portuninae</taxon>
        <taxon>Portunus</taxon>
    </lineage>
</organism>
<gene>
    <name evidence="1" type="ORF">E2C01_034202</name>
</gene>
<evidence type="ECO:0000313" key="2">
    <source>
        <dbReference type="Proteomes" id="UP000324222"/>
    </source>
</evidence>
<name>A0A5B7F5Z6_PORTR</name>
<keyword evidence="2" id="KW-1185">Reference proteome</keyword>
<accession>A0A5B7F5Z6</accession>
<protein>
    <submittedName>
        <fullName evidence="1">Uncharacterized protein</fullName>
    </submittedName>
</protein>
<dbReference type="EMBL" id="VSRR010004763">
    <property type="protein sequence ID" value="MPC40639.1"/>
    <property type="molecule type" value="Genomic_DNA"/>
</dbReference>
<sequence length="72" mass="7615">MAVCDKKEVLIRYFPSAAAAAAAFRSPQLQNQTVSMSPFLGICSPTFPSSPISSHGLHITLGLLYSESLATS</sequence>
<comment type="caution">
    <text evidence="1">The sequence shown here is derived from an EMBL/GenBank/DDBJ whole genome shotgun (WGS) entry which is preliminary data.</text>
</comment>
<evidence type="ECO:0000313" key="1">
    <source>
        <dbReference type="EMBL" id="MPC40639.1"/>
    </source>
</evidence>
<dbReference type="Proteomes" id="UP000324222">
    <property type="component" value="Unassembled WGS sequence"/>
</dbReference>
<dbReference type="AlphaFoldDB" id="A0A5B7F5Z6"/>
<reference evidence="1 2" key="1">
    <citation type="submission" date="2019-05" db="EMBL/GenBank/DDBJ databases">
        <title>Another draft genome of Portunus trituberculatus and its Hox gene families provides insights of decapod evolution.</title>
        <authorList>
            <person name="Jeong J.-H."/>
            <person name="Song I."/>
            <person name="Kim S."/>
            <person name="Choi T."/>
            <person name="Kim D."/>
            <person name="Ryu S."/>
            <person name="Kim W."/>
        </authorList>
    </citation>
    <scope>NUCLEOTIDE SEQUENCE [LARGE SCALE GENOMIC DNA]</scope>
    <source>
        <tissue evidence="1">Muscle</tissue>
    </source>
</reference>